<dbReference type="Pfam" id="PF03321">
    <property type="entry name" value="GH3"/>
    <property type="match status" value="1"/>
</dbReference>
<protein>
    <submittedName>
        <fullName evidence="2">GH3 auxin-responsive promoter</fullName>
    </submittedName>
</protein>
<dbReference type="InterPro" id="IPR004993">
    <property type="entry name" value="GH3"/>
</dbReference>
<gene>
    <name evidence="2" type="ORF">GCWU000324_01930</name>
</gene>
<dbReference type="Pfam" id="PF23571">
    <property type="entry name" value="GH3_M"/>
    <property type="match status" value="1"/>
</dbReference>
<reference evidence="2" key="1">
    <citation type="submission" date="2009-04" db="EMBL/GenBank/DDBJ databases">
        <authorList>
            <person name="Weinstock G."/>
            <person name="Sodergren E."/>
            <person name="Clifton S."/>
            <person name="Fulton L."/>
            <person name="Fulton B."/>
            <person name="Courtney L."/>
            <person name="Fronick C."/>
            <person name="Harrison M."/>
            <person name="Strong C."/>
            <person name="Farmer C."/>
            <person name="Delahaunty K."/>
            <person name="Markovic C."/>
            <person name="Hall O."/>
            <person name="Minx P."/>
            <person name="Tomlinson C."/>
            <person name="Mitreva M."/>
            <person name="Nelson J."/>
            <person name="Hou S."/>
            <person name="Wollam A."/>
            <person name="Pepin K.H."/>
            <person name="Johnson M."/>
            <person name="Bhonagiri V."/>
            <person name="Nash W.E."/>
            <person name="Warren W."/>
            <person name="Chinwalla A."/>
            <person name="Mardis E.R."/>
            <person name="Wilson R.K."/>
        </authorList>
    </citation>
    <scope>NUCLEOTIDE SEQUENCE [LARGE SCALE GENOMIC DNA]</scope>
    <source>
        <strain evidence="2">ATCC 51147</strain>
    </source>
</reference>
<dbReference type="STRING" id="629741.GCWU000324_01930"/>
<evidence type="ECO:0000313" key="2">
    <source>
        <dbReference type="EMBL" id="EEP67681.1"/>
    </source>
</evidence>
<dbReference type="PANTHER" id="PTHR31901">
    <property type="entry name" value="GH3 DOMAIN-CONTAINING PROTEIN"/>
    <property type="match status" value="1"/>
</dbReference>
<dbReference type="EMBL" id="ACJW02000003">
    <property type="protein sequence ID" value="EEP67681.1"/>
    <property type="molecule type" value="Genomic_DNA"/>
</dbReference>
<evidence type="ECO:0000313" key="3">
    <source>
        <dbReference type="Proteomes" id="UP000003009"/>
    </source>
</evidence>
<keyword evidence="3" id="KW-1185">Reference proteome</keyword>
<dbReference type="GO" id="GO:0005737">
    <property type="term" value="C:cytoplasm"/>
    <property type="evidence" value="ECO:0007669"/>
    <property type="project" value="TreeGrafter"/>
</dbReference>
<accession>C4GIQ9</accession>
<dbReference type="OrthoDB" id="9770329at2"/>
<dbReference type="AlphaFoldDB" id="C4GIQ9"/>
<sequence>MPTLPSLLTPAHTAYQTALRRPQHTQAQILHTILRSNQHSQFGQQHNFAQIHSPEDYAQRVPIQSYESLAPLIARHAHGERNLLTSSPIIQFEETGGSTAGAKLIPYTAPLLTAFQHGIHAWFADLIAQRPHAFSGCLYFIISPAARSRSHTASGIPIGTGNDLNYLGSALAQRIAPQILHQPQLAQAQSPADWQIRTATLLAQSPSLSLISAWSPTLLLNIVHTLHQQQDTILRHIPDAHRRRTLAQALAPAIPRTQQIWTQLDTISCWDSHTAAAPAAQLRQLFPHAHLQGKGLLATEGITTLPFSGCLLPALTSHYYEFADEHGQIRPLHQLQHGNRYRLILTTQGGLYRYDIQDWLLAQASPYAHVPSLHFIGRSSLTSDLVGEKLTEAFAAQAIRQALAPVSGCLLLQGTSTPTPHYILWHEPTFTPSENALAALNTALCANPQYHYAQQIGQLGNLTAHPHPQLLAYASQHARSRVLGTQKIPLLLPPIAKAA</sequence>
<dbReference type="GO" id="GO:0016881">
    <property type="term" value="F:acid-amino acid ligase activity"/>
    <property type="evidence" value="ECO:0007669"/>
    <property type="project" value="TreeGrafter"/>
</dbReference>
<organism evidence="2 3">
    <name type="scientific">Kingella oralis ATCC 51147</name>
    <dbReference type="NCBI Taxonomy" id="629741"/>
    <lineage>
        <taxon>Bacteria</taxon>
        <taxon>Pseudomonadati</taxon>
        <taxon>Pseudomonadota</taxon>
        <taxon>Betaproteobacteria</taxon>
        <taxon>Neisseriales</taxon>
        <taxon>Neisseriaceae</taxon>
        <taxon>Kingella</taxon>
    </lineage>
</organism>
<comment type="caution">
    <text evidence="2">The sequence shown here is derived from an EMBL/GenBank/DDBJ whole genome shotgun (WGS) entry which is preliminary data.</text>
</comment>
<dbReference type="InterPro" id="IPR055377">
    <property type="entry name" value="GH3_M"/>
</dbReference>
<dbReference type="RefSeq" id="WP_003796740.1">
    <property type="nucleotide sequence ID" value="NZ_GG665872.1"/>
</dbReference>
<dbReference type="PANTHER" id="PTHR31901:SF9">
    <property type="entry name" value="GH3 DOMAIN-CONTAINING PROTEIN"/>
    <property type="match status" value="1"/>
</dbReference>
<proteinExistence type="predicted"/>
<evidence type="ECO:0000259" key="1">
    <source>
        <dbReference type="Pfam" id="PF23571"/>
    </source>
</evidence>
<dbReference type="Proteomes" id="UP000003009">
    <property type="component" value="Unassembled WGS sequence"/>
</dbReference>
<dbReference type="HOGENOM" id="CLU_016249_3_1_4"/>
<feature type="domain" description="GH3 middle" evidence="1">
    <location>
        <begin position="314"/>
        <end position="378"/>
    </location>
</feature>
<dbReference type="GeneID" id="84906091"/>
<name>C4GIQ9_9NEIS</name>